<reference evidence="4" key="1">
    <citation type="journal article" date="2023" name="Science">
        <title>Genome structures resolve the early diversification of teleost fishes.</title>
        <authorList>
            <person name="Parey E."/>
            <person name="Louis A."/>
            <person name="Montfort J."/>
            <person name="Bouchez O."/>
            <person name="Roques C."/>
            <person name="Iampietro C."/>
            <person name="Lluch J."/>
            <person name="Castinel A."/>
            <person name="Donnadieu C."/>
            <person name="Desvignes T."/>
            <person name="Floi Bucao C."/>
            <person name="Jouanno E."/>
            <person name="Wen M."/>
            <person name="Mejri S."/>
            <person name="Dirks R."/>
            <person name="Jansen H."/>
            <person name="Henkel C."/>
            <person name="Chen W.J."/>
            <person name="Zahm M."/>
            <person name="Cabau C."/>
            <person name="Klopp C."/>
            <person name="Thompson A.W."/>
            <person name="Robinson-Rechavi M."/>
            <person name="Braasch I."/>
            <person name="Lecointre G."/>
            <person name="Bobe J."/>
            <person name="Postlethwait J.H."/>
            <person name="Berthelot C."/>
            <person name="Roest Crollius H."/>
            <person name="Guiguen Y."/>
        </authorList>
    </citation>
    <scope>NUCLEOTIDE SEQUENCE</scope>
    <source>
        <strain evidence="4">WJC10195</strain>
    </source>
</reference>
<dbReference type="GO" id="GO:0009897">
    <property type="term" value="C:external side of plasma membrane"/>
    <property type="evidence" value="ECO:0007669"/>
    <property type="project" value="TreeGrafter"/>
</dbReference>
<dbReference type="GO" id="GO:0005102">
    <property type="term" value="F:signaling receptor binding"/>
    <property type="evidence" value="ECO:0007669"/>
    <property type="project" value="TreeGrafter"/>
</dbReference>
<evidence type="ECO:0000256" key="2">
    <source>
        <dbReference type="ARBA" id="ARBA00023136"/>
    </source>
</evidence>
<accession>A0A9Q1FG23</accession>
<name>A0A9Q1FG23_SYNKA</name>
<evidence type="ECO:0000256" key="1">
    <source>
        <dbReference type="ARBA" id="ARBA00004370"/>
    </source>
</evidence>
<evidence type="ECO:0000313" key="4">
    <source>
        <dbReference type="EMBL" id="KAJ8357599.1"/>
    </source>
</evidence>
<evidence type="ECO:0008006" key="6">
    <source>
        <dbReference type="Google" id="ProtNLM"/>
    </source>
</evidence>
<evidence type="ECO:0000313" key="5">
    <source>
        <dbReference type="Proteomes" id="UP001152622"/>
    </source>
</evidence>
<keyword evidence="2" id="KW-0472">Membrane</keyword>
<dbReference type="Gene3D" id="2.60.40.10">
    <property type="entry name" value="Immunoglobulins"/>
    <property type="match status" value="2"/>
</dbReference>
<comment type="subcellular location">
    <subcellularLocation>
        <location evidence="1">Membrane</location>
    </subcellularLocation>
</comment>
<dbReference type="InterPro" id="IPR013783">
    <property type="entry name" value="Ig-like_fold"/>
</dbReference>
<keyword evidence="3" id="KW-0393">Immunoglobulin domain</keyword>
<sequence>MDVWLLVRDVRVADQGRYTCSVLTNRGSVELSTSLKVIARYSDPAVWSVPERNIEDDMAVTMFCQAVGGFPRGTVQWFDQYGTNWTRSAQDGRAGKGRRAL</sequence>
<dbReference type="AlphaFoldDB" id="A0A9Q1FG23"/>
<dbReference type="InterPro" id="IPR050504">
    <property type="entry name" value="IgSF_BTN/MOG"/>
</dbReference>
<dbReference type="Proteomes" id="UP001152622">
    <property type="component" value="Chromosome 6"/>
</dbReference>
<keyword evidence="5" id="KW-1185">Reference proteome</keyword>
<dbReference type="GO" id="GO:0001817">
    <property type="term" value="P:regulation of cytokine production"/>
    <property type="evidence" value="ECO:0007669"/>
    <property type="project" value="TreeGrafter"/>
</dbReference>
<proteinExistence type="predicted"/>
<gene>
    <name evidence="4" type="ORF">SKAU_G00203930</name>
</gene>
<dbReference type="EMBL" id="JAINUF010000006">
    <property type="protein sequence ID" value="KAJ8357599.1"/>
    <property type="molecule type" value="Genomic_DNA"/>
</dbReference>
<comment type="caution">
    <text evidence="4">The sequence shown here is derived from an EMBL/GenBank/DDBJ whole genome shotgun (WGS) entry which is preliminary data.</text>
</comment>
<dbReference type="PANTHER" id="PTHR24100">
    <property type="entry name" value="BUTYROPHILIN"/>
    <property type="match status" value="1"/>
</dbReference>
<protein>
    <recommendedName>
        <fullName evidence="6">Ig-like domain-containing protein</fullName>
    </recommendedName>
</protein>
<organism evidence="4 5">
    <name type="scientific">Synaphobranchus kaupii</name>
    <name type="common">Kaup's arrowtooth eel</name>
    <dbReference type="NCBI Taxonomy" id="118154"/>
    <lineage>
        <taxon>Eukaryota</taxon>
        <taxon>Metazoa</taxon>
        <taxon>Chordata</taxon>
        <taxon>Craniata</taxon>
        <taxon>Vertebrata</taxon>
        <taxon>Euteleostomi</taxon>
        <taxon>Actinopterygii</taxon>
        <taxon>Neopterygii</taxon>
        <taxon>Teleostei</taxon>
        <taxon>Anguilliformes</taxon>
        <taxon>Synaphobranchidae</taxon>
        <taxon>Synaphobranchus</taxon>
    </lineage>
</organism>
<dbReference type="SUPFAM" id="SSF48726">
    <property type="entry name" value="Immunoglobulin"/>
    <property type="match status" value="1"/>
</dbReference>
<dbReference type="OrthoDB" id="9942764at2759"/>
<evidence type="ECO:0000256" key="3">
    <source>
        <dbReference type="ARBA" id="ARBA00023319"/>
    </source>
</evidence>
<dbReference type="GO" id="GO:0050852">
    <property type="term" value="P:T cell receptor signaling pathway"/>
    <property type="evidence" value="ECO:0007669"/>
    <property type="project" value="TreeGrafter"/>
</dbReference>
<dbReference type="PANTHER" id="PTHR24100:SF130">
    <property type="entry name" value="BUTYROPHILIN-LIKE PROTEIN 9"/>
    <property type="match status" value="1"/>
</dbReference>
<dbReference type="InterPro" id="IPR036179">
    <property type="entry name" value="Ig-like_dom_sf"/>
</dbReference>